<dbReference type="EMBL" id="DQ025532">
    <property type="protein sequence ID" value="AAY45707.1"/>
    <property type="molecule type" value="Genomic_DNA"/>
</dbReference>
<evidence type="ECO:0000313" key="1">
    <source>
        <dbReference type="EMBL" id="AAY45707.1"/>
    </source>
</evidence>
<reference evidence="2" key="2">
    <citation type="journal article" date="2013" name="Acta Crystallogr. D">
        <title>Structural and functional analyses of a bacterial homologue of hormone-sensitive lipase from a metagenomic library.</title>
        <authorList>
            <person name="Ngo T.D."/>
            <person name="Ryu B.H."/>
            <person name="Ju H."/>
            <person name="Jang E."/>
            <person name="Park K."/>
            <person name="Kim K.K."/>
            <person name="Kim T.D."/>
        </authorList>
    </citation>
    <scope>X-RAY CRYSTALLOGRAPHY (1.49 ANGSTROMS) OF 1-362</scope>
</reference>
<evidence type="ECO:0007829" key="4">
    <source>
        <dbReference type="PDB" id="5IQ2"/>
    </source>
</evidence>
<sequence length="362" mass="38304">MSNATLNQLPGRLGDPSMSLGTDPRTDPRLAAALTQLGLADQAAEPPVNANSEVADCIAYSTAAEQAWQTLFAMLGSQGEPSNPVDVREETIKGRGGNEIKLYIHSPTGHTSDSDPLPCVVHTHGGGMVILTAADANYSRWRSELAATGLVVVGVEFRNAAGALGNHPFPAGLHDCADAAKWVASNREALGISTLIMSGESGGGNLSLATTMLAKKEGWLEEIAGVYAQCPYISGLYASKPEELPSLLENDAYFLDMKTMGAMVKPYDPTGENASNPLAWPYHASLEDLAGLPPHVISVNELDPLRDEGLAHYRKLLKAGVSTVGRTVHGTCHAADCSFVDVIPDVYFATVRDISAFAYSRA</sequence>
<dbReference type="PDB" id="5IQ0">
    <property type="method" value="X-ray"/>
    <property type="resolution" value="1.80 A"/>
    <property type="chains" value="A/B/C/D=1-362"/>
</dbReference>
<accession>Q4TZQ3</accession>
<keyword evidence="2 3" id="KW-0002">3D-structure</keyword>
<dbReference type="PDB" id="4J7A">
    <property type="method" value="X-ray"/>
    <property type="resolution" value="1.49 A"/>
    <property type="chains" value="A/B/C/D=1-362"/>
</dbReference>
<evidence type="ECO:0007829" key="3">
    <source>
        <dbReference type="PDB" id="5IQ0"/>
    </source>
</evidence>
<reference evidence="3 4" key="3">
    <citation type="submission" date="2016-03" db="PDB data bank">
        <title>Crystal structure of Esterase mutant - F72G.</title>
        <authorList>
            <person name="Seok S.-H."/>
            <person name="Seo M.-D."/>
            <person name="Kim J."/>
            <person name="Ryu Y."/>
        </authorList>
    </citation>
    <scope>X-RAY CRYSTALLOGRAPHY (1.75 ANGSTROMS) OF 1-362</scope>
</reference>
<dbReference type="PDB" id="5IQ2">
    <property type="method" value="X-ray"/>
    <property type="resolution" value="1.78 A"/>
    <property type="chains" value="A/B/C/D=1-362"/>
</dbReference>
<reference evidence="1" key="1">
    <citation type="journal article" date="2006" name="Protein Expr. Purif.">
        <title>Screening and characterization of a novel esterase from a metagenomic library.</title>
        <authorList>
            <person name="Kim Y.-J."/>
            <person name="Choi G.-S."/>
            <person name="Kim S.-B."/>
            <person name="Yoon G.-S."/>
            <person name="Kim Y.-S."/>
            <person name="Ryu Y.-W."/>
        </authorList>
    </citation>
    <scope>NUCLEOTIDE SEQUENCE</scope>
</reference>
<organism evidence="1">
    <name type="scientific">uncultured bacterium</name>
    <dbReference type="NCBI Taxonomy" id="77133"/>
    <lineage>
        <taxon>Bacteria</taxon>
        <taxon>environmental samples</taxon>
    </lineage>
</organism>
<protein>
    <submittedName>
        <fullName evidence="1">Esterase</fullName>
    </submittedName>
</protein>
<accession>A0ACD6B867</accession>
<proteinExistence type="evidence at protein level"/>
<name>A0ACD6B867_9BACT</name>
<dbReference type="PDB" id="5IQ3">
    <property type="method" value="X-ray"/>
    <property type="resolution" value="1.75 A"/>
    <property type="chains" value="A/B/C/D=1-362"/>
</dbReference>
<evidence type="ECO:0007829" key="2">
    <source>
        <dbReference type="PDB" id="4J7A"/>
    </source>
</evidence>